<keyword evidence="4" id="KW-0805">Transcription regulation</keyword>
<evidence type="ECO:0000256" key="4">
    <source>
        <dbReference type="ARBA" id="ARBA00023015"/>
    </source>
</evidence>
<gene>
    <name evidence="12" type="ORF">ZOSMA_9G00720</name>
</gene>
<keyword evidence="3" id="KW-0597">Phosphoprotein</keyword>
<reference evidence="13" key="1">
    <citation type="journal article" date="2016" name="Nature">
        <title>The genome of the seagrass Zostera marina reveals angiosperm adaptation to the sea.</title>
        <authorList>
            <person name="Olsen J.L."/>
            <person name="Rouze P."/>
            <person name="Verhelst B."/>
            <person name="Lin Y.-C."/>
            <person name="Bayer T."/>
            <person name="Collen J."/>
            <person name="Dattolo E."/>
            <person name="De Paoli E."/>
            <person name="Dittami S."/>
            <person name="Maumus F."/>
            <person name="Michel G."/>
            <person name="Kersting A."/>
            <person name="Lauritano C."/>
            <person name="Lohaus R."/>
            <person name="Toepel M."/>
            <person name="Tonon T."/>
            <person name="Vanneste K."/>
            <person name="Amirebrahimi M."/>
            <person name="Brakel J."/>
            <person name="Bostroem C."/>
            <person name="Chovatia M."/>
            <person name="Grimwood J."/>
            <person name="Jenkins J.W."/>
            <person name="Jueterbock A."/>
            <person name="Mraz A."/>
            <person name="Stam W.T."/>
            <person name="Tice H."/>
            <person name="Bornberg-Bauer E."/>
            <person name="Green P.J."/>
            <person name="Pearson G.A."/>
            <person name="Procaccini G."/>
            <person name="Duarte C.M."/>
            <person name="Schmutz J."/>
            <person name="Reusch T.B.H."/>
            <person name="Van de Peer Y."/>
        </authorList>
    </citation>
    <scope>NUCLEOTIDE SEQUENCE [LARGE SCALE GENOMIC DNA]</scope>
    <source>
        <strain evidence="13">cv. Finnish</strain>
    </source>
</reference>
<keyword evidence="6" id="KW-0238">DNA-binding</keyword>
<comment type="similarity">
    <text evidence="9">Belongs to the HSF family.</text>
</comment>
<dbReference type="InterPro" id="IPR036388">
    <property type="entry name" value="WH-like_DNA-bd_sf"/>
</dbReference>
<evidence type="ECO:0000313" key="12">
    <source>
        <dbReference type="EMBL" id="KMZ55969.1"/>
    </source>
</evidence>
<dbReference type="EMBL" id="LFYR01002228">
    <property type="protein sequence ID" value="KMZ55969.1"/>
    <property type="molecule type" value="Genomic_DNA"/>
</dbReference>
<evidence type="ECO:0000256" key="1">
    <source>
        <dbReference type="ARBA" id="ARBA00004123"/>
    </source>
</evidence>
<comment type="subunit">
    <text evidence="2">Homotrimer.</text>
</comment>
<protein>
    <submittedName>
        <fullName evidence="12">Heat stress transcription factor A-2c</fullName>
    </submittedName>
</protein>
<dbReference type="SMART" id="SM00415">
    <property type="entry name" value="HSF"/>
    <property type="match status" value="1"/>
</dbReference>
<dbReference type="AlphaFoldDB" id="A0A0K9NGT0"/>
<evidence type="ECO:0000256" key="6">
    <source>
        <dbReference type="ARBA" id="ARBA00023125"/>
    </source>
</evidence>
<dbReference type="PANTHER" id="PTHR10015:SF322">
    <property type="entry name" value="HEAT STRESS TRANSCRIPTION FACTOR A-7A"/>
    <property type="match status" value="1"/>
</dbReference>
<feature type="region of interest" description="Disordered" evidence="10">
    <location>
        <begin position="230"/>
        <end position="278"/>
    </location>
</feature>
<evidence type="ECO:0000259" key="11">
    <source>
        <dbReference type="SMART" id="SM00415"/>
    </source>
</evidence>
<proteinExistence type="inferred from homology"/>
<dbReference type="PANTHER" id="PTHR10015">
    <property type="entry name" value="HEAT SHOCK TRANSCRIPTION FACTOR"/>
    <property type="match status" value="1"/>
</dbReference>
<accession>A0A0K9NGT0</accession>
<evidence type="ECO:0000313" key="13">
    <source>
        <dbReference type="Proteomes" id="UP000036987"/>
    </source>
</evidence>
<dbReference type="STRING" id="29655.A0A0K9NGT0"/>
<evidence type="ECO:0000256" key="3">
    <source>
        <dbReference type="ARBA" id="ARBA00022553"/>
    </source>
</evidence>
<comment type="caution">
    <text evidence="12">The sequence shown here is derived from an EMBL/GenBank/DDBJ whole genome shotgun (WGS) entry which is preliminary data.</text>
</comment>
<dbReference type="PRINTS" id="PR00056">
    <property type="entry name" value="HSFDOMAIN"/>
</dbReference>
<name>A0A0K9NGT0_ZOSMR</name>
<dbReference type="GO" id="GO:0005634">
    <property type="term" value="C:nucleus"/>
    <property type="evidence" value="ECO:0000318"/>
    <property type="project" value="GO_Central"/>
</dbReference>
<evidence type="ECO:0000256" key="2">
    <source>
        <dbReference type="ARBA" id="ARBA00011233"/>
    </source>
</evidence>
<keyword evidence="13" id="KW-1185">Reference proteome</keyword>
<evidence type="ECO:0000256" key="5">
    <source>
        <dbReference type="ARBA" id="ARBA00023016"/>
    </source>
</evidence>
<feature type="domain" description="HSF-type DNA-binding" evidence="11">
    <location>
        <begin position="34"/>
        <end position="127"/>
    </location>
</feature>
<evidence type="ECO:0000256" key="8">
    <source>
        <dbReference type="ARBA" id="ARBA00023242"/>
    </source>
</evidence>
<keyword evidence="7" id="KW-0804">Transcription</keyword>
<evidence type="ECO:0000256" key="7">
    <source>
        <dbReference type="ARBA" id="ARBA00023163"/>
    </source>
</evidence>
<dbReference type="FunFam" id="1.10.10.10:FF:000057">
    <property type="entry name" value="Heat shock transcription factor 1"/>
    <property type="match status" value="1"/>
</dbReference>
<dbReference type="SUPFAM" id="SSF46785">
    <property type="entry name" value="Winged helix' DNA-binding domain"/>
    <property type="match status" value="1"/>
</dbReference>
<dbReference type="Pfam" id="PF00447">
    <property type="entry name" value="HSF_DNA-bind"/>
    <property type="match status" value="1"/>
</dbReference>
<dbReference type="GO" id="GO:0034605">
    <property type="term" value="P:cellular response to heat"/>
    <property type="evidence" value="ECO:0000318"/>
    <property type="project" value="GO_Central"/>
</dbReference>
<dbReference type="OrthoDB" id="60033at2759"/>
<dbReference type="Proteomes" id="UP000036987">
    <property type="component" value="Unassembled WGS sequence"/>
</dbReference>
<keyword evidence="8" id="KW-0539">Nucleus</keyword>
<evidence type="ECO:0000256" key="9">
    <source>
        <dbReference type="RuleBase" id="RU004020"/>
    </source>
</evidence>
<feature type="compositionally biased region" description="Basic and acidic residues" evidence="10">
    <location>
        <begin position="244"/>
        <end position="256"/>
    </location>
</feature>
<keyword evidence="5" id="KW-0346">Stress response</keyword>
<evidence type="ECO:0000256" key="10">
    <source>
        <dbReference type="SAM" id="MobiDB-lite"/>
    </source>
</evidence>
<dbReference type="Gene3D" id="1.10.10.10">
    <property type="entry name" value="Winged helix-like DNA-binding domain superfamily/Winged helix DNA-binding domain"/>
    <property type="match status" value="1"/>
</dbReference>
<comment type="subcellular location">
    <subcellularLocation>
        <location evidence="1">Nucleus</location>
    </subcellularLocation>
</comment>
<dbReference type="GO" id="GO:0043565">
    <property type="term" value="F:sequence-specific DNA binding"/>
    <property type="evidence" value="ECO:0007669"/>
    <property type="project" value="InterPro"/>
</dbReference>
<dbReference type="GO" id="GO:0003700">
    <property type="term" value="F:DNA-binding transcription factor activity"/>
    <property type="evidence" value="ECO:0000318"/>
    <property type="project" value="GO_Central"/>
</dbReference>
<dbReference type="InterPro" id="IPR000232">
    <property type="entry name" value="HSF_DNA-bd"/>
</dbReference>
<dbReference type="InterPro" id="IPR036390">
    <property type="entry name" value="WH_DNA-bd_sf"/>
</dbReference>
<dbReference type="OMA" id="WEELLIM"/>
<sequence>MSSFNPVKEEEFREEAGVSGSYPKISIACLHDQDPPAFLTKTYDIVDDPTIDRIVSWSCTGSSFVVWDTHAFAMDLIPRFFKHNNFCSFVRQLNSYGFKKVHPDRWEFANDGFLRGKKQLLKYIKRRKPTPHSIPATACAEIGNEDCEIQRLRRDDSIIRTELLNLRREQQANRSHLESMEQRLQAIEKKQKITINLLFRALQSPGGFHQPSQRKGKKLLKTVEIDVVSNQHKRREKEEEEDRDRDMNDEFWKELLNDGIDEESDPGGILTPTTGHRY</sequence>
<organism evidence="12 13">
    <name type="scientific">Zostera marina</name>
    <name type="common">Eelgrass</name>
    <dbReference type="NCBI Taxonomy" id="29655"/>
    <lineage>
        <taxon>Eukaryota</taxon>
        <taxon>Viridiplantae</taxon>
        <taxon>Streptophyta</taxon>
        <taxon>Embryophyta</taxon>
        <taxon>Tracheophyta</taxon>
        <taxon>Spermatophyta</taxon>
        <taxon>Magnoliopsida</taxon>
        <taxon>Liliopsida</taxon>
        <taxon>Zosteraceae</taxon>
        <taxon>Zostera</taxon>
    </lineage>
</organism>